<organism evidence="2 3">
    <name type="scientific">Euzebya pacifica</name>
    <dbReference type="NCBI Taxonomy" id="1608957"/>
    <lineage>
        <taxon>Bacteria</taxon>
        <taxon>Bacillati</taxon>
        <taxon>Actinomycetota</taxon>
        <taxon>Nitriliruptoria</taxon>
        <taxon>Euzebyales</taxon>
    </lineage>
</organism>
<sequence length="61" mass="6626">MGWALVGNHIPMNTNSFGRILQRIGSMMSGTSRTGRGRTTTTTRTSSRRGGLLSGLRRIFG</sequence>
<name>A0A346XXI4_9ACTN</name>
<feature type="region of interest" description="Disordered" evidence="1">
    <location>
        <begin position="27"/>
        <end position="50"/>
    </location>
</feature>
<dbReference type="Proteomes" id="UP000264006">
    <property type="component" value="Chromosome"/>
</dbReference>
<proteinExistence type="predicted"/>
<gene>
    <name evidence="2" type="ORF">DVS28_a2249</name>
</gene>
<dbReference type="EMBL" id="CP031165">
    <property type="protein sequence ID" value="AXV06931.1"/>
    <property type="molecule type" value="Genomic_DNA"/>
</dbReference>
<evidence type="ECO:0000313" key="2">
    <source>
        <dbReference type="EMBL" id="AXV06931.1"/>
    </source>
</evidence>
<evidence type="ECO:0000256" key="1">
    <source>
        <dbReference type="SAM" id="MobiDB-lite"/>
    </source>
</evidence>
<protein>
    <submittedName>
        <fullName evidence="2">Uncharacterized protein</fullName>
    </submittedName>
</protein>
<feature type="compositionally biased region" description="Low complexity" evidence="1">
    <location>
        <begin position="29"/>
        <end position="50"/>
    </location>
</feature>
<dbReference type="KEGG" id="euz:DVS28_a2249"/>
<evidence type="ECO:0000313" key="3">
    <source>
        <dbReference type="Proteomes" id="UP000264006"/>
    </source>
</evidence>
<keyword evidence="3" id="KW-1185">Reference proteome</keyword>
<reference evidence="2 3" key="1">
    <citation type="submission" date="2018-09" db="EMBL/GenBank/DDBJ databases">
        <title>Complete genome sequence of Euzebya sp. DY32-46 isolated from seawater of Pacific Ocean.</title>
        <authorList>
            <person name="Xu L."/>
            <person name="Wu Y.-H."/>
            <person name="Xu X.-W."/>
        </authorList>
    </citation>
    <scope>NUCLEOTIDE SEQUENCE [LARGE SCALE GENOMIC DNA]</scope>
    <source>
        <strain evidence="2 3">DY32-46</strain>
    </source>
</reference>
<accession>A0A346XXI4</accession>
<dbReference type="AlphaFoldDB" id="A0A346XXI4"/>